<dbReference type="SUPFAM" id="SSF52283">
    <property type="entry name" value="Formate/glycerate dehydrogenase catalytic domain-like"/>
    <property type="match status" value="1"/>
</dbReference>
<gene>
    <name evidence="7" type="ORF">CEW83_02755</name>
</gene>
<evidence type="ECO:0000256" key="2">
    <source>
        <dbReference type="ARBA" id="ARBA00023002"/>
    </source>
</evidence>
<dbReference type="CDD" id="cd12162">
    <property type="entry name" value="2-Hacid_dh_4"/>
    <property type="match status" value="1"/>
</dbReference>
<dbReference type="KEGG" id="acom:CEW83_02755"/>
<accession>A0A2U8GM53</accession>
<dbReference type="EMBL" id="CP022187">
    <property type="protein sequence ID" value="AWI74273.1"/>
    <property type="molecule type" value="Genomic_DNA"/>
</dbReference>
<dbReference type="Pfam" id="PF00389">
    <property type="entry name" value="2-Hacid_dh"/>
    <property type="match status" value="1"/>
</dbReference>
<dbReference type="SUPFAM" id="SSF51735">
    <property type="entry name" value="NAD(P)-binding Rossmann-fold domains"/>
    <property type="match status" value="1"/>
</dbReference>
<proteinExistence type="inferred from homology"/>
<dbReference type="InterPro" id="IPR029753">
    <property type="entry name" value="D-isomer_DH_CS"/>
</dbReference>
<dbReference type="PANTHER" id="PTHR43761">
    <property type="entry name" value="D-ISOMER SPECIFIC 2-HYDROXYACID DEHYDROGENASE FAMILY PROTEIN (AFU_ORTHOLOGUE AFUA_1G13630)"/>
    <property type="match status" value="1"/>
</dbReference>
<protein>
    <submittedName>
        <fullName evidence="7">Glycerate dehydrogenase</fullName>
        <ecNumber evidence="7">1.1.1.29</ecNumber>
    </submittedName>
</protein>
<dbReference type="AlphaFoldDB" id="A0A2U8GM53"/>
<evidence type="ECO:0000313" key="8">
    <source>
        <dbReference type="Proteomes" id="UP000244930"/>
    </source>
</evidence>
<evidence type="ECO:0000256" key="1">
    <source>
        <dbReference type="ARBA" id="ARBA00005854"/>
    </source>
</evidence>
<dbReference type="Pfam" id="PF02826">
    <property type="entry name" value="2-Hacid_dh_C"/>
    <property type="match status" value="1"/>
</dbReference>
<comment type="similarity">
    <text evidence="1 4">Belongs to the D-isomer specific 2-hydroxyacid dehydrogenase family.</text>
</comment>
<dbReference type="RefSeq" id="WP_108947981.1">
    <property type="nucleotide sequence ID" value="NZ_CP022187.1"/>
</dbReference>
<evidence type="ECO:0000256" key="3">
    <source>
        <dbReference type="ARBA" id="ARBA00023027"/>
    </source>
</evidence>
<organism evidence="7 8">
    <name type="scientific">Parazoarcus communis</name>
    <dbReference type="NCBI Taxonomy" id="41977"/>
    <lineage>
        <taxon>Bacteria</taxon>
        <taxon>Pseudomonadati</taxon>
        <taxon>Pseudomonadota</taxon>
        <taxon>Betaproteobacteria</taxon>
        <taxon>Rhodocyclales</taxon>
        <taxon>Zoogloeaceae</taxon>
        <taxon>Parazoarcus</taxon>
    </lineage>
</organism>
<dbReference type="InterPro" id="IPR006139">
    <property type="entry name" value="D-isomer_2_OHA_DH_cat_dom"/>
</dbReference>
<keyword evidence="3" id="KW-0520">NAD</keyword>
<dbReference type="GO" id="GO:0008465">
    <property type="term" value="F:hydroxypyruvate reductase (NADH) activity"/>
    <property type="evidence" value="ECO:0007669"/>
    <property type="project" value="UniProtKB-EC"/>
</dbReference>
<dbReference type="Proteomes" id="UP000244930">
    <property type="component" value="Chromosome"/>
</dbReference>
<evidence type="ECO:0000259" key="5">
    <source>
        <dbReference type="Pfam" id="PF00389"/>
    </source>
</evidence>
<evidence type="ECO:0000256" key="4">
    <source>
        <dbReference type="RuleBase" id="RU003719"/>
    </source>
</evidence>
<dbReference type="PROSITE" id="PS00670">
    <property type="entry name" value="D_2_HYDROXYACID_DH_2"/>
    <property type="match status" value="1"/>
</dbReference>
<feature type="domain" description="D-isomer specific 2-hydroxyacid dehydrogenase NAD-binding" evidence="6">
    <location>
        <begin position="107"/>
        <end position="287"/>
    </location>
</feature>
<keyword evidence="8" id="KW-1185">Reference proteome</keyword>
<evidence type="ECO:0000259" key="6">
    <source>
        <dbReference type="Pfam" id="PF02826"/>
    </source>
</evidence>
<reference evidence="7 8" key="1">
    <citation type="submission" date="2017-06" db="EMBL/GenBank/DDBJ databases">
        <title>Azoarcus.</title>
        <authorList>
            <person name="Woo J.-H."/>
            <person name="Kim H.-S."/>
        </authorList>
    </citation>
    <scope>NUCLEOTIDE SEQUENCE [LARGE SCALE GENOMIC DNA]</scope>
    <source>
        <strain evidence="7 8">TSPY31</strain>
    </source>
</reference>
<sequence>MHKIVFLDRATIAPQITLRTPNFAHELVTHEHTGANEVVARLTGATIAITNKVPLTAAVLEQLPELRLIAVAATGTDCVDKAWCQRHAIAVANIRGYAVNTVPEHTFALILALRRNIVAYRDDVIRGEWRKSGQFCFFNHPIHDLAGARLGIIGEGALGQSVAALARAFGMVPLFAAHKGKCGFGHLYTPWEEVLATSDIITLHSPLTPDTRHMVSMPEFRAMARRPLIVNTARGGLVDEAALVQALDEGLISGAGFDVTVGEPPAADSTMMRIAARPNVILTPHVAWASDEAQKTLADQLIDNIEQFVAGTPRNLVEGAY</sequence>
<feature type="domain" description="D-isomer specific 2-hydroxyacid dehydrogenase catalytic" evidence="5">
    <location>
        <begin position="24"/>
        <end position="317"/>
    </location>
</feature>
<dbReference type="EC" id="1.1.1.29" evidence="7"/>
<dbReference type="GO" id="GO:0051287">
    <property type="term" value="F:NAD binding"/>
    <property type="evidence" value="ECO:0007669"/>
    <property type="project" value="InterPro"/>
</dbReference>
<evidence type="ECO:0000313" key="7">
    <source>
        <dbReference type="EMBL" id="AWI74273.1"/>
    </source>
</evidence>
<name>A0A2U8GM53_9RHOO</name>
<dbReference type="InterPro" id="IPR036291">
    <property type="entry name" value="NAD(P)-bd_dom_sf"/>
</dbReference>
<dbReference type="InterPro" id="IPR050418">
    <property type="entry name" value="D-iso_2-hydroxyacid_DH_PdxB"/>
</dbReference>
<dbReference type="Gene3D" id="3.40.50.720">
    <property type="entry name" value="NAD(P)-binding Rossmann-like Domain"/>
    <property type="match status" value="2"/>
</dbReference>
<keyword evidence="2 4" id="KW-0560">Oxidoreductase</keyword>
<dbReference type="InterPro" id="IPR006140">
    <property type="entry name" value="D-isomer_DH_NAD-bd"/>
</dbReference>
<dbReference type="PANTHER" id="PTHR43761:SF1">
    <property type="entry name" value="D-ISOMER SPECIFIC 2-HYDROXYACID DEHYDROGENASE CATALYTIC DOMAIN-CONTAINING PROTEIN-RELATED"/>
    <property type="match status" value="1"/>
</dbReference>